<dbReference type="InterPro" id="IPR003870">
    <property type="entry name" value="DUF222"/>
</dbReference>
<evidence type="ECO:0000256" key="1">
    <source>
        <dbReference type="SAM" id="MobiDB-lite"/>
    </source>
</evidence>
<evidence type="ECO:0000313" key="4">
    <source>
        <dbReference type="Proteomes" id="UP000035034"/>
    </source>
</evidence>
<feature type="region of interest" description="Disordered" evidence="1">
    <location>
        <begin position="198"/>
        <end position="231"/>
    </location>
</feature>
<dbReference type="eggNOG" id="COG1403">
    <property type="taxonomic scope" value="Bacteria"/>
</dbReference>
<dbReference type="Proteomes" id="UP000035034">
    <property type="component" value="Unassembled WGS sequence"/>
</dbReference>
<dbReference type="AlphaFoldDB" id="H0R2Q1"/>
<dbReference type="Pfam" id="PF02720">
    <property type="entry name" value="DUF222"/>
    <property type="match status" value="1"/>
</dbReference>
<reference evidence="3 4" key="1">
    <citation type="submission" date="2011-12" db="EMBL/GenBank/DDBJ databases">
        <title>Whole genome shotgun sequence of Gordonia effusa NBRC 100432.</title>
        <authorList>
            <person name="Yoshida I."/>
            <person name="Takarada H."/>
            <person name="Hosoyama A."/>
            <person name="Tsuchikane K."/>
            <person name="Katsumata H."/>
            <person name="Yamazaki S."/>
            <person name="Fujita N."/>
        </authorList>
    </citation>
    <scope>NUCLEOTIDE SEQUENCE [LARGE SCALE GENOMIC DNA]</scope>
    <source>
        <strain evidence="3 4">NBRC 100432</strain>
    </source>
</reference>
<keyword evidence="4" id="KW-1185">Reference proteome</keyword>
<sequence>MSRSEGLGSNDPADSGEARLSGLSVAELYHLAEAAIDRLAQMPTAASTSKEVAALAYTHERVARKLAGVGYQRVLDVEERGAYTGAGYTTLSMFLATGLRLGRGAANRCLAATRATGERRAITGETLSPNRPTAAEAVEQGLISEDHVTVIETVLDKVPSTIGPAKVASAEAELAANARLFSPTDLAKIGDRILTHLDPDGTLTDDKDRQRQRGLTLSPQDRQLMSTVKAT</sequence>
<proteinExistence type="predicted"/>
<feature type="domain" description="DUF222" evidence="2">
    <location>
        <begin position="59"/>
        <end position="229"/>
    </location>
</feature>
<feature type="compositionally biased region" description="Polar residues" evidence="1">
    <location>
        <begin position="213"/>
        <end position="231"/>
    </location>
</feature>
<dbReference type="EMBL" id="BAEH01000081">
    <property type="protein sequence ID" value="GAB19352.1"/>
    <property type="molecule type" value="Genomic_DNA"/>
</dbReference>
<comment type="caution">
    <text evidence="3">The sequence shown here is derived from an EMBL/GenBank/DDBJ whole genome shotgun (WGS) entry which is preliminary data.</text>
</comment>
<evidence type="ECO:0000313" key="3">
    <source>
        <dbReference type="EMBL" id="GAB19352.1"/>
    </source>
</evidence>
<gene>
    <name evidence="3" type="ORF">GOEFS_081_00420</name>
</gene>
<dbReference type="STRING" id="1077974.GOEFS_081_00420"/>
<protein>
    <recommendedName>
        <fullName evidence="2">DUF222 domain-containing protein</fullName>
    </recommendedName>
</protein>
<accession>H0R2Q1</accession>
<name>H0R2Q1_9ACTN</name>
<feature type="compositionally biased region" description="Basic and acidic residues" evidence="1">
    <location>
        <begin position="198"/>
        <end position="211"/>
    </location>
</feature>
<evidence type="ECO:0000259" key="2">
    <source>
        <dbReference type="Pfam" id="PF02720"/>
    </source>
</evidence>
<organism evidence="3 4">
    <name type="scientific">Gordonia effusa NBRC 100432</name>
    <dbReference type="NCBI Taxonomy" id="1077974"/>
    <lineage>
        <taxon>Bacteria</taxon>
        <taxon>Bacillati</taxon>
        <taxon>Actinomycetota</taxon>
        <taxon>Actinomycetes</taxon>
        <taxon>Mycobacteriales</taxon>
        <taxon>Gordoniaceae</taxon>
        <taxon>Gordonia</taxon>
    </lineage>
</organism>